<feature type="region of interest" description="Disordered" evidence="2">
    <location>
        <begin position="275"/>
        <end position="303"/>
    </location>
</feature>
<organism evidence="4 5">
    <name type="scientific">Oryzomonas rubra</name>
    <dbReference type="NCBI Taxonomy" id="2509454"/>
    <lineage>
        <taxon>Bacteria</taxon>
        <taxon>Pseudomonadati</taxon>
        <taxon>Thermodesulfobacteriota</taxon>
        <taxon>Desulfuromonadia</taxon>
        <taxon>Geobacterales</taxon>
        <taxon>Geobacteraceae</taxon>
        <taxon>Oryzomonas</taxon>
    </lineage>
</organism>
<evidence type="ECO:0000313" key="4">
    <source>
        <dbReference type="EMBL" id="KAA0894225.1"/>
    </source>
</evidence>
<accession>A0A5A9XNU8</accession>
<gene>
    <name evidence="4" type="ORF">ET418_04525</name>
</gene>
<feature type="compositionally biased region" description="Basic residues" evidence="2">
    <location>
        <begin position="283"/>
        <end position="295"/>
    </location>
</feature>
<name>A0A5A9XNU8_9BACT</name>
<evidence type="ECO:0000313" key="5">
    <source>
        <dbReference type="Proteomes" id="UP000324298"/>
    </source>
</evidence>
<evidence type="ECO:0000256" key="3">
    <source>
        <dbReference type="SAM" id="SignalP"/>
    </source>
</evidence>
<dbReference type="Proteomes" id="UP000324298">
    <property type="component" value="Unassembled WGS sequence"/>
</dbReference>
<keyword evidence="5" id="KW-1185">Reference proteome</keyword>
<dbReference type="AlphaFoldDB" id="A0A5A9XNU8"/>
<feature type="signal peptide" evidence="3">
    <location>
        <begin position="1"/>
        <end position="25"/>
    </location>
</feature>
<dbReference type="PROSITE" id="PS51257">
    <property type="entry name" value="PROKAR_LIPOPROTEIN"/>
    <property type="match status" value="1"/>
</dbReference>
<proteinExistence type="predicted"/>
<dbReference type="RefSeq" id="WP_149306382.1">
    <property type="nucleotide sequence ID" value="NZ_SRSD01000002.1"/>
</dbReference>
<evidence type="ECO:0000256" key="2">
    <source>
        <dbReference type="SAM" id="MobiDB-lite"/>
    </source>
</evidence>
<dbReference type="OrthoDB" id="9812193at2"/>
<dbReference type="EMBL" id="SRSD01000002">
    <property type="protein sequence ID" value="KAA0894225.1"/>
    <property type="molecule type" value="Genomic_DNA"/>
</dbReference>
<comment type="caution">
    <text evidence="4">The sequence shown here is derived from an EMBL/GenBank/DDBJ whole genome shotgun (WGS) entry which is preliminary data.</text>
</comment>
<sequence length="303" mass="32372">MKFAINMACTVLLLLALGGCATAPAEYNKVFDAEHSLKQNQAEFSQPADIMLKLVTQTLILQGFTVENTDAKAGIIKASRVIPDKNNNEITYQIQLTSNLTELPGRSTNVTLAAHQQSILRHESTIWWHLLWIFPVIPIGHEYQTAVLNEGSISDPGFYADFFATLKTVEAKYAAAAKAAAEKAEAERIAAEKAAAAKAEADRIAAVKAAAEKAEADRIAVAKAAAEKVEADRIAAEKAATEKAATEKAEADRIAAEKVAAAKAEADLIATEKAQANADRAAQSKKKKTKKKIKAKTNDSAAS</sequence>
<feature type="chain" id="PRO_5022797501" description="Lipoprotein" evidence="3">
    <location>
        <begin position="26"/>
        <end position="303"/>
    </location>
</feature>
<keyword evidence="1" id="KW-0175">Coiled coil</keyword>
<reference evidence="4 5" key="1">
    <citation type="submission" date="2019-04" db="EMBL/GenBank/DDBJ databases">
        <title>Geobacter ruber sp. nov., ferric-reducing bacteria isolated from paddy soil.</title>
        <authorList>
            <person name="Xu Z."/>
            <person name="Masuda Y."/>
            <person name="Itoh H."/>
            <person name="Senoo K."/>
        </authorList>
    </citation>
    <scope>NUCLEOTIDE SEQUENCE [LARGE SCALE GENOMIC DNA]</scope>
    <source>
        <strain evidence="4 5">Red88</strain>
    </source>
</reference>
<evidence type="ECO:0000256" key="1">
    <source>
        <dbReference type="SAM" id="Coils"/>
    </source>
</evidence>
<evidence type="ECO:0008006" key="6">
    <source>
        <dbReference type="Google" id="ProtNLM"/>
    </source>
</evidence>
<protein>
    <recommendedName>
        <fullName evidence="6">Lipoprotein</fullName>
    </recommendedName>
</protein>
<keyword evidence="3" id="KW-0732">Signal</keyword>
<feature type="coiled-coil region" evidence="1">
    <location>
        <begin position="174"/>
        <end position="217"/>
    </location>
</feature>